<comment type="caution">
    <text evidence="2">The sequence shown here is derived from an EMBL/GenBank/DDBJ whole genome shotgun (WGS) entry which is preliminary data.</text>
</comment>
<name>A0ABT3X798_9BACL</name>
<feature type="transmembrane region" description="Helical" evidence="1">
    <location>
        <begin position="84"/>
        <end position="109"/>
    </location>
</feature>
<dbReference type="EMBL" id="JAPMLT010000005">
    <property type="protein sequence ID" value="MCX7570619.1"/>
    <property type="molecule type" value="Genomic_DNA"/>
</dbReference>
<evidence type="ECO:0000313" key="3">
    <source>
        <dbReference type="Proteomes" id="UP001208017"/>
    </source>
</evidence>
<gene>
    <name evidence="2" type="ORF">OS242_11650</name>
</gene>
<protein>
    <recommendedName>
        <fullName evidence="4">ABC transporter permease</fullName>
    </recommendedName>
</protein>
<evidence type="ECO:0008006" key="4">
    <source>
        <dbReference type="Google" id="ProtNLM"/>
    </source>
</evidence>
<feature type="transmembrane region" description="Helical" evidence="1">
    <location>
        <begin position="45"/>
        <end position="64"/>
    </location>
</feature>
<evidence type="ECO:0000313" key="2">
    <source>
        <dbReference type="EMBL" id="MCX7570619.1"/>
    </source>
</evidence>
<keyword evidence="1" id="KW-1133">Transmembrane helix</keyword>
<accession>A0ABT3X798</accession>
<dbReference type="Proteomes" id="UP001208017">
    <property type="component" value="Unassembled WGS sequence"/>
</dbReference>
<reference evidence="2 3" key="1">
    <citation type="submission" date="2022-11" db="EMBL/GenBank/DDBJ databases">
        <title>Study of microbial diversity in lake waters.</title>
        <authorList>
            <person name="Zhang J."/>
        </authorList>
    </citation>
    <scope>NUCLEOTIDE SEQUENCE [LARGE SCALE GENOMIC DNA]</scope>
    <source>
        <strain evidence="2 3">DT12</strain>
    </source>
</reference>
<keyword evidence="1" id="KW-0812">Transmembrane</keyword>
<dbReference type="RefSeq" id="WP_267151867.1">
    <property type="nucleotide sequence ID" value="NZ_JAPMLT010000005.1"/>
</dbReference>
<keyword evidence="3" id="KW-1185">Reference proteome</keyword>
<feature type="transmembrane region" description="Helical" evidence="1">
    <location>
        <begin position="115"/>
        <end position="137"/>
    </location>
</feature>
<feature type="transmembrane region" description="Helical" evidence="1">
    <location>
        <begin position="12"/>
        <end position="33"/>
    </location>
</feature>
<organism evidence="2 3">
    <name type="scientific">Tumebacillus lacus</name>
    <dbReference type="NCBI Taxonomy" id="2995335"/>
    <lineage>
        <taxon>Bacteria</taxon>
        <taxon>Bacillati</taxon>
        <taxon>Bacillota</taxon>
        <taxon>Bacilli</taxon>
        <taxon>Bacillales</taxon>
        <taxon>Alicyclobacillaceae</taxon>
        <taxon>Tumebacillus</taxon>
    </lineage>
</organism>
<sequence length="209" mass="23683">MRTAMRFDLRFDWRVMGTAAYVPLIVAVVMTLFEPLMRGSLRQLIPALEFIWPLFAAWWSIFLFQDVLEEPGGETIFSYPVSRFSLGIARAAVFFLGYAMLTAWVVGVIDFSLSLFVQLLAECYFYAGLGFFAMTLLRRTGWSLSVAFCYAGMQILTGGKLIPLLNVYLFNQELLPLDLVLQHSLPTLVMGTVLWGMGQWSFQKSGAYH</sequence>
<evidence type="ECO:0000256" key="1">
    <source>
        <dbReference type="SAM" id="Phobius"/>
    </source>
</evidence>
<proteinExistence type="predicted"/>
<feature type="transmembrane region" description="Helical" evidence="1">
    <location>
        <begin position="144"/>
        <end position="165"/>
    </location>
</feature>
<keyword evidence="1" id="KW-0472">Membrane</keyword>